<name>A0A1Q8YKX4_9BURK</name>
<organism evidence="2 3">
    <name type="scientific">Rhodoferax antarcticus ANT.BR</name>
    <dbReference type="NCBI Taxonomy" id="1111071"/>
    <lineage>
        <taxon>Bacteria</taxon>
        <taxon>Pseudomonadati</taxon>
        <taxon>Pseudomonadota</taxon>
        <taxon>Betaproteobacteria</taxon>
        <taxon>Burkholderiales</taxon>
        <taxon>Comamonadaceae</taxon>
        <taxon>Rhodoferax</taxon>
    </lineage>
</organism>
<dbReference type="EMBL" id="MSYM01000001">
    <property type="protein sequence ID" value="OLP08599.1"/>
    <property type="molecule type" value="Genomic_DNA"/>
</dbReference>
<reference evidence="2 3" key="1">
    <citation type="submission" date="2017-01" db="EMBL/GenBank/DDBJ databases">
        <title>Genome sequence of Rhodoferax antarcticus ANT.BR, a psychrophilic purple nonsulfur bacterium from an Antarctic microbial mat.</title>
        <authorList>
            <person name="Baker J."/>
            <person name="Riester C."/>
            <person name="Skinner B."/>
            <person name="Newell A."/>
            <person name="Swingley W."/>
            <person name="Madigan M."/>
            <person name="Jung D."/>
            <person name="Asao M."/>
            <person name="Chen M."/>
            <person name="Loughlin P."/>
            <person name="Pan H."/>
            <person name="Lin S."/>
            <person name="Li N."/>
            <person name="Shaw J."/>
            <person name="Prado M."/>
            <person name="Sherman C."/>
            <person name="Li X."/>
            <person name="Tang J."/>
            <person name="Blankenship R."/>
            <person name="Zhao T."/>
            <person name="Touchman J."/>
            <person name="Sattley M."/>
        </authorList>
    </citation>
    <scope>NUCLEOTIDE SEQUENCE [LARGE SCALE GENOMIC DNA]</scope>
    <source>
        <strain evidence="2 3">ANT.BR</strain>
    </source>
</reference>
<gene>
    <name evidence="2" type="ORF">BLL52_0207</name>
</gene>
<proteinExistence type="predicted"/>
<protein>
    <recommendedName>
        <fullName evidence="1">PIN domain-containing protein</fullName>
    </recommendedName>
</protein>
<comment type="caution">
    <text evidence="2">The sequence shown here is derived from an EMBL/GenBank/DDBJ whole genome shotgun (WGS) entry which is preliminary data.</text>
</comment>
<evidence type="ECO:0000313" key="2">
    <source>
        <dbReference type="EMBL" id="OLP08599.1"/>
    </source>
</evidence>
<dbReference type="InterPro" id="IPR002716">
    <property type="entry name" value="PIN_dom"/>
</dbReference>
<keyword evidence="3" id="KW-1185">Reference proteome</keyword>
<sequence>MRVYLDNCCLQRPLDKQTQPRIRVETEAVFAVLAAVQAKDVTLCNSEVLLYEISRIPDDARRAASLSMLSLADELLVVTQAAETLALSFEEQGLGAVDALHLACASLAKVDYFCTCDDRLFRKANSMSGLGCQIISLLNLVVEVSL</sequence>
<dbReference type="Proteomes" id="UP000185911">
    <property type="component" value="Unassembled WGS sequence"/>
</dbReference>
<dbReference type="STRING" id="81479.RA876_15115"/>
<dbReference type="AlphaFoldDB" id="A0A1Q8YKX4"/>
<feature type="domain" description="PIN" evidence="1">
    <location>
        <begin position="38"/>
        <end position="124"/>
    </location>
</feature>
<evidence type="ECO:0000259" key="1">
    <source>
        <dbReference type="Pfam" id="PF01850"/>
    </source>
</evidence>
<dbReference type="Gene3D" id="3.40.50.1010">
    <property type="entry name" value="5'-nuclease"/>
    <property type="match status" value="1"/>
</dbReference>
<dbReference type="SUPFAM" id="SSF88723">
    <property type="entry name" value="PIN domain-like"/>
    <property type="match status" value="1"/>
</dbReference>
<dbReference type="Pfam" id="PF01850">
    <property type="entry name" value="PIN"/>
    <property type="match status" value="1"/>
</dbReference>
<dbReference type="InterPro" id="IPR029060">
    <property type="entry name" value="PIN-like_dom_sf"/>
</dbReference>
<accession>A0A1Q8YKX4</accession>
<evidence type="ECO:0000313" key="3">
    <source>
        <dbReference type="Proteomes" id="UP000185911"/>
    </source>
</evidence>